<dbReference type="InterPro" id="IPR012674">
    <property type="entry name" value="Calycin"/>
</dbReference>
<dbReference type="AlphaFoldDB" id="A0AB35C069"/>
<evidence type="ECO:0000256" key="3">
    <source>
        <dbReference type="SAM" id="MobiDB-lite"/>
    </source>
</evidence>
<feature type="compositionally biased region" description="Basic residues" evidence="3">
    <location>
        <begin position="34"/>
        <end position="43"/>
    </location>
</feature>
<dbReference type="GO" id="GO:0008270">
    <property type="term" value="F:zinc ion binding"/>
    <property type="evidence" value="ECO:0007669"/>
    <property type="project" value="InterPro"/>
</dbReference>
<evidence type="ECO:0000256" key="2">
    <source>
        <dbReference type="ARBA" id="ARBA00022833"/>
    </source>
</evidence>
<name>A0AB35C069_9GAMM</name>
<accession>A0AB35C069</accession>
<dbReference type="EMBL" id="JAGIBU010000012">
    <property type="protein sequence ID" value="MBS7825401.1"/>
    <property type="molecule type" value="Genomic_DNA"/>
</dbReference>
<sequence length="228" mass="25882">MQYKQLLLALSMAMGLSLSGAFAHGSHDHDHDHSHHHHGHHHAPMTEKQIQASKGYFEDQDVKDRSLSDWQGAWRSVYPLILSGELDAVMEKKAADKGDQTAQEYKAYYTKGYATDVENIVIDGNVIAFHAKEKSTFCEYAPAGHKILTYRKGNRGVRYLFECQQKDSGAPLFIQFSDHIIEPRAADHFHLYMGNESQEALFDELSNWPTYYPDALSNAEVVEEMLAH</sequence>
<dbReference type="RefSeq" id="WP_213404289.1">
    <property type="nucleotide sequence ID" value="NZ_JAGIBT010000013.1"/>
</dbReference>
<organism evidence="6 7">
    <name type="scientific">Wohlfahrtiimonas chitiniclastica</name>
    <dbReference type="NCBI Taxonomy" id="400946"/>
    <lineage>
        <taxon>Bacteria</taxon>
        <taxon>Pseudomonadati</taxon>
        <taxon>Pseudomonadota</taxon>
        <taxon>Gammaproteobacteria</taxon>
        <taxon>Cardiobacteriales</taxon>
        <taxon>Ignatzschineriaceae</taxon>
        <taxon>Wohlfahrtiimonas</taxon>
    </lineage>
</organism>
<feature type="region of interest" description="Disordered" evidence="3">
    <location>
        <begin position="25"/>
        <end position="47"/>
    </location>
</feature>
<protein>
    <submittedName>
        <fullName evidence="6">Metal-binding protein ZinT</fullName>
    </submittedName>
</protein>
<dbReference type="SUPFAM" id="SSF50814">
    <property type="entry name" value="Lipocalins"/>
    <property type="match status" value="1"/>
</dbReference>
<feature type="signal peptide" evidence="4">
    <location>
        <begin position="1"/>
        <end position="23"/>
    </location>
</feature>
<dbReference type="InterPro" id="IPR015304">
    <property type="entry name" value="ZinT_dom"/>
</dbReference>
<keyword evidence="2" id="KW-0862">Zinc</keyword>
<gene>
    <name evidence="6" type="ORF">J7561_09350</name>
</gene>
<keyword evidence="1 4" id="KW-0732">Signal</keyword>
<comment type="caution">
    <text evidence="6">The sequence shown here is derived from an EMBL/GenBank/DDBJ whole genome shotgun (WGS) entry which is preliminary data.</text>
</comment>
<reference evidence="6" key="1">
    <citation type="submission" date="2021-03" db="EMBL/GenBank/DDBJ databases">
        <title>Identification and antibiotic profiling of Wohlfahrtiimonas chitiniclastica, an underestimated human pathogen.</title>
        <authorList>
            <person name="Kopf A."/>
            <person name="Bunk B."/>
            <person name="Coldewey S."/>
            <person name="Gunzer F."/>
            <person name="Riedel T."/>
            <person name="Schroettner P."/>
        </authorList>
    </citation>
    <scope>NUCLEOTIDE SEQUENCE</scope>
    <source>
        <strain evidence="6">DSM 100917</strain>
    </source>
</reference>
<feature type="chain" id="PRO_5044258676" evidence="4">
    <location>
        <begin position="24"/>
        <end position="228"/>
    </location>
</feature>
<dbReference type="Proteomes" id="UP000680020">
    <property type="component" value="Unassembled WGS sequence"/>
</dbReference>
<feature type="domain" description="ZinT" evidence="5">
    <location>
        <begin position="51"/>
        <end position="228"/>
    </location>
</feature>
<evidence type="ECO:0000313" key="7">
    <source>
        <dbReference type="Proteomes" id="UP000680020"/>
    </source>
</evidence>
<proteinExistence type="predicted"/>
<evidence type="ECO:0000259" key="5">
    <source>
        <dbReference type="Pfam" id="PF09223"/>
    </source>
</evidence>
<evidence type="ECO:0000256" key="1">
    <source>
        <dbReference type="ARBA" id="ARBA00022729"/>
    </source>
</evidence>
<dbReference type="Pfam" id="PF09223">
    <property type="entry name" value="ZinT"/>
    <property type="match status" value="1"/>
</dbReference>
<evidence type="ECO:0000256" key="4">
    <source>
        <dbReference type="SAM" id="SignalP"/>
    </source>
</evidence>
<dbReference type="Gene3D" id="2.40.128.20">
    <property type="match status" value="1"/>
</dbReference>
<evidence type="ECO:0000313" key="6">
    <source>
        <dbReference type="EMBL" id="MBS7825401.1"/>
    </source>
</evidence>